<protein>
    <submittedName>
        <fullName evidence="3">Arylesterase</fullName>
    </submittedName>
</protein>
<gene>
    <name evidence="3" type="ORF">DVJ77_05785</name>
</gene>
<feature type="chain" id="PRO_5016562957" evidence="1">
    <location>
        <begin position="22"/>
        <end position="213"/>
    </location>
</feature>
<dbReference type="GO" id="GO:0004622">
    <property type="term" value="F:phosphatidylcholine lysophospholipase activity"/>
    <property type="evidence" value="ECO:0007669"/>
    <property type="project" value="TreeGrafter"/>
</dbReference>
<dbReference type="Pfam" id="PF13472">
    <property type="entry name" value="Lipase_GDSL_2"/>
    <property type="match status" value="1"/>
</dbReference>
<feature type="signal peptide" evidence="1">
    <location>
        <begin position="1"/>
        <end position="21"/>
    </location>
</feature>
<dbReference type="RefSeq" id="WP_114844520.1">
    <property type="nucleotide sequence ID" value="NZ_JBHSPE010000001.1"/>
</dbReference>
<dbReference type="SUPFAM" id="SSF52266">
    <property type="entry name" value="SGNH hydrolase"/>
    <property type="match status" value="1"/>
</dbReference>
<proteinExistence type="predicted"/>
<dbReference type="EMBL" id="QQAH01000005">
    <property type="protein sequence ID" value="RDD82457.1"/>
    <property type="molecule type" value="Genomic_DNA"/>
</dbReference>
<organism evidence="3 4">
    <name type="scientific">Dyella tabacisoli</name>
    <dbReference type="NCBI Taxonomy" id="2282381"/>
    <lineage>
        <taxon>Bacteria</taxon>
        <taxon>Pseudomonadati</taxon>
        <taxon>Pseudomonadota</taxon>
        <taxon>Gammaproteobacteria</taxon>
        <taxon>Lysobacterales</taxon>
        <taxon>Rhodanobacteraceae</taxon>
        <taxon>Dyella</taxon>
    </lineage>
</organism>
<dbReference type="Gene3D" id="3.40.50.1110">
    <property type="entry name" value="SGNH hydrolase"/>
    <property type="match status" value="1"/>
</dbReference>
<evidence type="ECO:0000256" key="1">
    <source>
        <dbReference type="SAM" id="SignalP"/>
    </source>
</evidence>
<feature type="domain" description="SGNH hydrolase-type esterase" evidence="2">
    <location>
        <begin position="37"/>
        <end position="196"/>
    </location>
</feature>
<keyword evidence="1" id="KW-0732">Signal</keyword>
<evidence type="ECO:0000313" key="3">
    <source>
        <dbReference type="EMBL" id="RDD82457.1"/>
    </source>
</evidence>
<accession>A0A369UPQ9</accession>
<dbReference type="CDD" id="cd01822">
    <property type="entry name" value="Lysophospholipase_L1_like"/>
    <property type="match status" value="1"/>
</dbReference>
<dbReference type="Proteomes" id="UP000253782">
    <property type="component" value="Unassembled WGS sequence"/>
</dbReference>
<dbReference type="InterPro" id="IPR051532">
    <property type="entry name" value="Ester_Hydrolysis_Enzymes"/>
</dbReference>
<dbReference type="PANTHER" id="PTHR30383:SF24">
    <property type="entry name" value="THIOESTERASE 1_PROTEASE 1_LYSOPHOSPHOLIPASE L1"/>
    <property type="match status" value="1"/>
</dbReference>
<comment type="caution">
    <text evidence="3">The sequence shown here is derived from an EMBL/GenBank/DDBJ whole genome shotgun (WGS) entry which is preliminary data.</text>
</comment>
<name>A0A369UPQ9_9GAMM</name>
<evidence type="ECO:0000313" key="4">
    <source>
        <dbReference type="Proteomes" id="UP000253782"/>
    </source>
</evidence>
<dbReference type="AlphaFoldDB" id="A0A369UPQ9"/>
<sequence length="213" mass="22782">MRRFLWLLLVLLNVGLFGVRAADAATPKAASTKTLLVLGDSLSAAHNIAVEQGWVHLLKVRLDEMEPGWTVINASISGETSLGGRNRLSALLTKHRPAVLVIELGANDGLRGLPLASLRDNLAAMIDAAGPAKAKVLLLGIELPVNYGPQYRDGLRAVYADLAKEKHAALVPFLLQGVALDPAMMQNDGLHPVAAGEPMVLDTVWSKLQPLLR</sequence>
<evidence type="ECO:0000259" key="2">
    <source>
        <dbReference type="Pfam" id="PF13472"/>
    </source>
</evidence>
<dbReference type="InterPro" id="IPR036514">
    <property type="entry name" value="SGNH_hydro_sf"/>
</dbReference>
<dbReference type="OrthoDB" id="9786188at2"/>
<dbReference type="PANTHER" id="PTHR30383">
    <property type="entry name" value="THIOESTERASE 1/PROTEASE 1/LYSOPHOSPHOLIPASE L1"/>
    <property type="match status" value="1"/>
</dbReference>
<dbReference type="InterPro" id="IPR013830">
    <property type="entry name" value="SGNH_hydro"/>
</dbReference>
<keyword evidence="4" id="KW-1185">Reference proteome</keyword>
<reference evidence="3 4" key="1">
    <citation type="submission" date="2018-07" db="EMBL/GenBank/DDBJ databases">
        <title>Dyella tabacisoli L4-6T, whole genome shotgun sequence.</title>
        <authorList>
            <person name="Zhou X.-K."/>
            <person name="Li W.-J."/>
            <person name="Duan Y.-Q."/>
        </authorList>
    </citation>
    <scope>NUCLEOTIDE SEQUENCE [LARGE SCALE GENOMIC DNA]</scope>
    <source>
        <strain evidence="3 4">L4-6</strain>
    </source>
</reference>